<comment type="caution">
    <text evidence="2">The sequence shown here is derived from an EMBL/GenBank/DDBJ whole genome shotgun (WGS) entry which is preliminary data.</text>
</comment>
<dbReference type="InterPro" id="IPR004509">
    <property type="entry name" value="Competence_ComEA_HhH"/>
</dbReference>
<dbReference type="PANTHER" id="PTHR21180:SF32">
    <property type="entry name" value="ENDONUCLEASE_EXONUCLEASE_PHOSPHATASE FAMILY DOMAIN-CONTAINING PROTEIN 1"/>
    <property type="match status" value="1"/>
</dbReference>
<dbReference type="PANTHER" id="PTHR21180">
    <property type="entry name" value="ENDONUCLEASE/EXONUCLEASE/PHOSPHATASE FAMILY DOMAIN-CONTAINING PROTEIN 1"/>
    <property type="match status" value="1"/>
</dbReference>
<dbReference type="AlphaFoldDB" id="A0A4R3K0T9"/>
<keyword evidence="1" id="KW-0732">Signal</keyword>
<reference evidence="2 3" key="1">
    <citation type="submission" date="2019-03" db="EMBL/GenBank/DDBJ databases">
        <title>Genomic Encyclopedia of Type Strains, Phase IV (KMG-IV): sequencing the most valuable type-strain genomes for metagenomic binning, comparative biology and taxonomic classification.</title>
        <authorList>
            <person name="Goeker M."/>
        </authorList>
    </citation>
    <scope>NUCLEOTIDE SEQUENCE [LARGE SCALE GENOMIC DNA]</scope>
    <source>
        <strain evidence="2 3">DSM 103923</strain>
    </source>
</reference>
<dbReference type="GO" id="GO:0015628">
    <property type="term" value="P:protein secretion by the type II secretion system"/>
    <property type="evidence" value="ECO:0007669"/>
    <property type="project" value="TreeGrafter"/>
</dbReference>
<feature type="chain" id="PRO_5020429958" evidence="1">
    <location>
        <begin position="21"/>
        <end position="93"/>
    </location>
</feature>
<dbReference type="InterPro" id="IPR010994">
    <property type="entry name" value="RuvA_2-like"/>
</dbReference>
<dbReference type="Gene3D" id="1.10.150.280">
    <property type="entry name" value="AF1531-like domain"/>
    <property type="match status" value="1"/>
</dbReference>
<dbReference type="NCBIfam" id="TIGR00426">
    <property type="entry name" value="competence protein ComEA helix-hairpin-helix repeat region"/>
    <property type="match status" value="1"/>
</dbReference>
<dbReference type="EMBL" id="SLZY01000002">
    <property type="protein sequence ID" value="TCS73465.1"/>
    <property type="molecule type" value="Genomic_DNA"/>
</dbReference>
<sequence length="93" mass="9972">MKKRLFVLLVACGLASPAWAALDINSATQADLAALPGLGPAKARAIVKYREKHGPFRNLNDVINVKGMSRESVAKLGEELAKAEPQPAGKHRK</sequence>
<proteinExistence type="predicted"/>
<feature type="signal peptide" evidence="1">
    <location>
        <begin position="1"/>
        <end position="20"/>
    </location>
</feature>
<evidence type="ECO:0000256" key="1">
    <source>
        <dbReference type="SAM" id="SignalP"/>
    </source>
</evidence>
<evidence type="ECO:0000313" key="3">
    <source>
        <dbReference type="Proteomes" id="UP000295135"/>
    </source>
</evidence>
<accession>A0A4R3K0T9</accession>
<dbReference type="InterPro" id="IPR051675">
    <property type="entry name" value="Endo/Exo/Phosphatase_dom_1"/>
</dbReference>
<name>A0A4R3K0T9_9PROT</name>
<dbReference type="RefSeq" id="WP_126458876.1">
    <property type="nucleotide sequence ID" value="NZ_AP018721.1"/>
</dbReference>
<dbReference type="GO" id="GO:0015627">
    <property type="term" value="C:type II protein secretion system complex"/>
    <property type="evidence" value="ECO:0007669"/>
    <property type="project" value="TreeGrafter"/>
</dbReference>
<dbReference type="SUPFAM" id="SSF47781">
    <property type="entry name" value="RuvA domain 2-like"/>
    <property type="match status" value="1"/>
</dbReference>
<dbReference type="Pfam" id="PF12836">
    <property type="entry name" value="HHH_3"/>
    <property type="match status" value="1"/>
</dbReference>
<organism evidence="2 3">
    <name type="scientific">Sulfuritortus calidifontis</name>
    <dbReference type="NCBI Taxonomy" id="1914471"/>
    <lineage>
        <taxon>Bacteria</taxon>
        <taxon>Pseudomonadati</taxon>
        <taxon>Pseudomonadota</taxon>
        <taxon>Betaproteobacteria</taxon>
        <taxon>Nitrosomonadales</taxon>
        <taxon>Thiobacillaceae</taxon>
        <taxon>Sulfuritortus</taxon>
    </lineage>
</organism>
<keyword evidence="3" id="KW-1185">Reference proteome</keyword>
<dbReference type="Proteomes" id="UP000295135">
    <property type="component" value="Unassembled WGS sequence"/>
</dbReference>
<dbReference type="OrthoDB" id="8687931at2"/>
<gene>
    <name evidence="2" type="ORF">EDC61_102242</name>
</gene>
<evidence type="ECO:0000313" key="2">
    <source>
        <dbReference type="EMBL" id="TCS73465.1"/>
    </source>
</evidence>
<protein>
    <submittedName>
        <fullName evidence="2">Competence protein ComEA</fullName>
    </submittedName>
</protein>